<reference evidence="2 3" key="1">
    <citation type="submission" date="2018-06" db="EMBL/GenBank/DDBJ databases">
        <authorList>
            <consortium name="Pathogen Informatics"/>
            <person name="Doyle S."/>
        </authorList>
    </citation>
    <scope>NUCLEOTIDE SEQUENCE [LARGE SCALE GENOMIC DNA]</scope>
    <source>
        <strain evidence="2 3">NCTC12872</strain>
    </source>
</reference>
<organism evidence="2 3">
    <name type="scientific">Phocoenobacter uteri</name>
    <dbReference type="NCBI Taxonomy" id="146806"/>
    <lineage>
        <taxon>Bacteria</taxon>
        <taxon>Pseudomonadati</taxon>
        <taxon>Pseudomonadota</taxon>
        <taxon>Gammaproteobacteria</taxon>
        <taxon>Pasteurellales</taxon>
        <taxon>Pasteurellaceae</taxon>
        <taxon>Phocoenobacter</taxon>
    </lineage>
</organism>
<dbReference type="RefSeq" id="WP_147285455.1">
    <property type="nucleotide sequence ID" value="NZ_LWIF01000001.1"/>
</dbReference>
<feature type="region of interest" description="Disordered" evidence="1">
    <location>
        <begin position="93"/>
        <end position="159"/>
    </location>
</feature>
<evidence type="ECO:0000313" key="3">
    <source>
        <dbReference type="Proteomes" id="UP000255417"/>
    </source>
</evidence>
<sequence>MDDNPPPQPSIQIKNYYQNTNEISTENHLVGLNGNGQYYEYAPTDSEAQDSYSLIHGDLTPQVLTNDSSISSSSLWWGALALAPLGLLASRGHSGGNHHSNGSSTEKGNLMPEPEDESHKDETHKDQPKDENHKNEPSPKDNSHQDDPKIEQPNEEGNVLSDRELLNLYKPIFHYSNGKWHDEFKVFGSAEHNAQGKTTVLNYELVEYDFGRDPKHPDNPDDHWYVRIDLDKHLVYGEVGTEGDSQVQVRDLLSNKVDVYLDAIGKEHQAWLDSSKISNINGELKEYTPINKDITHRWDLGDVVDGSVSTSRHSNYSFNEPTSYDMAIQPISAFELI</sequence>
<keyword evidence="3" id="KW-1185">Reference proteome</keyword>
<dbReference type="OrthoDB" id="5672272at2"/>
<name>A0A379CDP1_9PAST</name>
<dbReference type="Proteomes" id="UP000255417">
    <property type="component" value="Unassembled WGS sequence"/>
</dbReference>
<gene>
    <name evidence="2" type="ORF">NCTC12872_01834</name>
</gene>
<protein>
    <submittedName>
        <fullName evidence="2">Uncharacterized protein</fullName>
    </submittedName>
</protein>
<proteinExistence type="predicted"/>
<accession>A0A379CDP1</accession>
<dbReference type="EMBL" id="UGTA01000001">
    <property type="protein sequence ID" value="SUB59787.1"/>
    <property type="molecule type" value="Genomic_DNA"/>
</dbReference>
<evidence type="ECO:0000256" key="1">
    <source>
        <dbReference type="SAM" id="MobiDB-lite"/>
    </source>
</evidence>
<feature type="compositionally biased region" description="Low complexity" evidence="1">
    <location>
        <begin position="93"/>
        <end position="104"/>
    </location>
</feature>
<evidence type="ECO:0000313" key="2">
    <source>
        <dbReference type="EMBL" id="SUB59787.1"/>
    </source>
</evidence>
<feature type="compositionally biased region" description="Basic and acidic residues" evidence="1">
    <location>
        <begin position="117"/>
        <end position="152"/>
    </location>
</feature>
<dbReference type="AlphaFoldDB" id="A0A379CDP1"/>